<evidence type="ECO:0000313" key="3">
    <source>
        <dbReference type="Proteomes" id="UP000077266"/>
    </source>
</evidence>
<sequence>MSAPAAQDDADAMDVDATPTPKPARAPRRRRGRPQPPHVQTPRSATAPTTDAHVPFPTSAGPPSPTKSPTKQRSMPDHAFRRPSSPTKTRSSWFDASDTDLTSLGRSTSPTKSGSWASSRSSRSSSPSKSSRSSARPPSPTSLPWAEGRIPPSPSKTSLSSGPDSPQKVRNRPPSLRLHDNPDGIDPSTIVGKVLKRVHRGAAHPNLTLVFADDSVVQVKIEGYHPNARGLSKELEMDSSLDDFLASSAASTVDLLILDCALVRLTDKAFERSDSDASNDSRWSQDHLGLAFKFEGMPHRWYSVWATMQDFDDDGICRFRSYDDVFLSPVAQTPRRPRHARKNSKQIV</sequence>
<evidence type="ECO:0000256" key="1">
    <source>
        <dbReference type="SAM" id="MobiDB-lite"/>
    </source>
</evidence>
<protein>
    <submittedName>
        <fullName evidence="2">Uncharacterized protein</fullName>
    </submittedName>
</protein>
<evidence type="ECO:0000313" key="2">
    <source>
        <dbReference type="EMBL" id="KZV85855.1"/>
    </source>
</evidence>
<dbReference type="OrthoDB" id="3197787at2759"/>
<reference evidence="2 3" key="1">
    <citation type="journal article" date="2016" name="Mol. Biol. Evol.">
        <title>Comparative Genomics of Early-Diverging Mushroom-Forming Fungi Provides Insights into the Origins of Lignocellulose Decay Capabilities.</title>
        <authorList>
            <person name="Nagy L.G."/>
            <person name="Riley R."/>
            <person name="Tritt A."/>
            <person name="Adam C."/>
            <person name="Daum C."/>
            <person name="Floudas D."/>
            <person name="Sun H."/>
            <person name="Yadav J.S."/>
            <person name="Pangilinan J."/>
            <person name="Larsson K.H."/>
            <person name="Matsuura K."/>
            <person name="Barry K."/>
            <person name="Labutti K."/>
            <person name="Kuo R."/>
            <person name="Ohm R.A."/>
            <person name="Bhattacharya S.S."/>
            <person name="Shirouzu T."/>
            <person name="Yoshinaga Y."/>
            <person name="Martin F.M."/>
            <person name="Grigoriev I.V."/>
            <person name="Hibbett D.S."/>
        </authorList>
    </citation>
    <scope>NUCLEOTIDE SEQUENCE [LARGE SCALE GENOMIC DNA]</scope>
    <source>
        <strain evidence="2 3">HHB12029</strain>
    </source>
</reference>
<feature type="region of interest" description="Disordered" evidence="1">
    <location>
        <begin position="1"/>
        <end position="187"/>
    </location>
</feature>
<organism evidence="2 3">
    <name type="scientific">Exidia glandulosa HHB12029</name>
    <dbReference type="NCBI Taxonomy" id="1314781"/>
    <lineage>
        <taxon>Eukaryota</taxon>
        <taxon>Fungi</taxon>
        <taxon>Dikarya</taxon>
        <taxon>Basidiomycota</taxon>
        <taxon>Agaricomycotina</taxon>
        <taxon>Agaricomycetes</taxon>
        <taxon>Auriculariales</taxon>
        <taxon>Exidiaceae</taxon>
        <taxon>Exidia</taxon>
    </lineage>
</organism>
<feature type="compositionally biased region" description="Polar residues" evidence="1">
    <location>
        <begin position="99"/>
        <end position="112"/>
    </location>
</feature>
<name>A0A165E1C3_EXIGL</name>
<feature type="compositionally biased region" description="Polar residues" evidence="1">
    <location>
        <begin position="155"/>
        <end position="164"/>
    </location>
</feature>
<keyword evidence="3" id="KW-1185">Reference proteome</keyword>
<feature type="compositionally biased region" description="Low complexity" evidence="1">
    <location>
        <begin position="82"/>
        <end position="92"/>
    </location>
</feature>
<gene>
    <name evidence="2" type="ORF">EXIGLDRAFT_725429</name>
</gene>
<dbReference type="Proteomes" id="UP000077266">
    <property type="component" value="Unassembled WGS sequence"/>
</dbReference>
<dbReference type="AlphaFoldDB" id="A0A165E1C3"/>
<dbReference type="EMBL" id="KV426173">
    <property type="protein sequence ID" value="KZV85855.1"/>
    <property type="molecule type" value="Genomic_DNA"/>
</dbReference>
<accession>A0A165E1C3</accession>
<dbReference type="InParanoid" id="A0A165E1C3"/>
<proteinExistence type="predicted"/>
<feature type="compositionally biased region" description="Low complexity" evidence="1">
    <location>
        <begin position="113"/>
        <end position="136"/>
    </location>
</feature>